<dbReference type="OrthoDB" id="670602at2"/>
<keyword evidence="4" id="KW-1185">Reference proteome</keyword>
<dbReference type="Gene3D" id="2.40.160.20">
    <property type="match status" value="1"/>
</dbReference>
<dbReference type="eggNOG" id="COG3637">
    <property type="taxonomic scope" value="Bacteria"/>
</dbReference>
<name>A0A086ALD2_9FLAO</name>
<proteinExistence type="predicted"/>
<accession>A0A086ALD2</accession>
<dbReference type="AlphaFoldDB" id="A0A086ALD2"/>
<dbReference type="KEGG" id="cpip:CJF12_04140"/>
<gene>
    <name evidence="3" type="ORF">IQ37_17080</name>
</gene>
<comment type="caution">
    <text evidence="3">The sequence shown here is derived from an EMBL/GenBank/DDBJ whole genome shotgun (WGS) entry which is preliminary data.</text>
</comment>
<dbReference type="STRING" id="558152.IQ37_17080"/>
<evidence type="ECO:0000313" key="4">
    <source>
        <dbReference type="Proteomes" id="UP000028709"/>
    </source>
</evidence>
<organism evidence="3 4">
    <name type="scientific">Chryseobacterium piperi</name>
    <dbReference type="NCBI Taxonomy" id="558152"/>
    <lineage>
        <taxon>Bacteria</taxon>
        <taxon>Pseudomonadati</taxon>
        <taxon>Bacteroidota</taxon>
        <taxon>Flavobacteriia</taxon>
        <taxon>Flavobacteriales</taxon>
        <taxon>Weeksellaceae</taxon>
        <taxon>Chryseobacterium group</taxon>
        <taxon>Chryseobacterium</taxon>
    </lineage>
</organism>
<feature type="domain" description="Outer membrane protein beta-barrel" evidence="2">
    <location>
        <begin position="31"/>
        <end position="212"/>
    </location>
</feature>
<dbReference type="RefSeq" id="WP_034687205.1">
    <property type="nucleotide sequence ID" value="NZ_CP023049.2"/>
</dbReference>
<feature type="signal peptide" evidence="1">
    <location>
        <begin position="1"/>
        <end position="19"/>
    </location>
</feature>
<reference evidence="3 4" key="1">
    <citation type="submission" date="2014-07" db="EMBL/GenBank/DDBJ databases">
        <title>Genome of Chryseobacterium piperi CTM.</title>
        <authorList>
            <person name="Pipes S.E."/>
            <person name="Stropko S.J."/>
            <person name="Newman J.D."/>
        </authorList>
    </citation>
    <scope>NUCLEOTIDE SEQUENCE [LARGE SCALE GENOMIC DNA]</scope>
    <source>
        <strain evidence="3 4">CTM</strain>
    </source>
</reference>
<protein>
    <recommendedName>
        <fullName evidence="2">Outer membrane protein beta-barrel domain-containing protein</fullName>
    </recommendedName>
</protein>
<sequence length="248" mass="28039">MRKILIILITIIGGQLSYAQTTTEDNFNDNQDLNSNTMSWGVKAGVNFYNFYGKERDYIFASSATKFKPGFQAGVFVNTKIGKNLGLTHELMFNQRRVGVSYEDTANQNYNSVVNSSYIDLIPANISYQLSGFKFYAGPYVSMLVAANTKRKDENGNLVRDSSIFGDAKNDESKSYYLQKFDFGMNLGIDYQLKNSFSIGLRYTHGFTDLFQNANSSANGNTKTDKIKIYNRGFMLSLAYDLTNFRLK</sequence>
<evidence type="ECO:0000313" key="3">
    <source>
        <dbReference type="EMBL" id="KFF17496.1"/>
    </source>
</evidence>
<dbReference type="InterPro" id="IPR025665">
    <property type="entry name" value="Beta-barrel_OMP_2"/>
</dbReference>
<evidence type="ECO:0000256" key="1">
    <source>
        <dbReference type="SAM" id="SignalP"/>
    </source>
</evidence>
<feature type="chain" id="PRO_5001803042" description="Outer membrane protein beta-barrel domain-containing protein" evidence="1">
    <location>
        <begin position="20"/>
        <end position="248"/>
    </location>
</feature>
<dbReference type="Proteomes" id="UP000028709">
    <property type="component" value="Unassembled WGS sequence"/>
</dbReference>
<keyword evidence="1" id="KW-0732">Signal</keyword>
<dbReference type="Pfam" id="PF13568">
    <property type="entry name" value="OMP_b-brl_2"/>
    <property type="match status" value="1"/>
</dbReference>
<dbReference type="EMBL" id="JPRJ01000045">
    <property type="protein sequence ID" value="KFF17496.1"/>
    <property type="molecule type" value="Genomic_DNA"/>
</dbReference>
<evidence type="ECO:0000259" key="2">
    <source>
        <dbReference type="Pfam" id="PF13568"/>
    </source>
</evidence>